<accession>A0A6N2LFX4</accession>
<feature type="domain" description="SET" evidence="2">
    <location>
        <begin position="67"/>
        <end position="357"/>
    </location>
</feature>
<dbReference type="PANTHER" id="PTHR13271:SF91">
    <property type="entry name" value="PROTEIN SET DOMAIN GROUP 40"/>
    <property type="match status" value="1"/>
</dbReference>
<dbReference type="AlphaFoldDB" id="A0A6N2LFX4"/>
<evidence type="ECO:0000256" key="1">
    <source>
        <dbReference type="SAM" id="MobiDB-lite"/>
    </source>
</evidence>
<feature type="compositionally biased region" description="Polar residues" evidence="1">
    <location>
        <begin position="300"/>
        <end position="317"/>
    </location>
</feature>
<proteinExistence type="predicted"/>
<dbReference type="PROSITE" id="PS50280">
    <property type="entry name" value="SET"/>
    <property type="match status" value="1"/>
</dbReference>
<organism evidence="3">
    <name type="scientific">Salix viminalis</name>
    <name type="common">Common osier</name>
    <name type="synonym">Basket willow</name>
    <dbReference type="NCBI Taxonomy" id="40686"/>
    <lineage>
        <taxon>Eukaryota</taxon>
        <taxon>Viridiplantae</taxon>
        <taxon>Streptophyta</taxon>
        <taxon>Embryophyta</taxon>
        <taxon>Tracheophyta</taxon>
        <taxon>Spermatophyta</taxon>
        <taxon>Magnoliopsida</taxon>
        <taxon>eudicotyledons</taxon>
        <taxon>Gunneridae</taxon>
        <taxon>Pentapetalae</taxon>
        <taxon>rosids</taxon>
        <taxon>fabids</taxon>
        <taxon>Malpighiales</taxon>
        <taxon>Salicaceae</taxon>
        <taxon>Saliceae</taxon>
        <taxon>Salix</taxon>
    </lineage>
</organism>
<protein>
    <recommendedName>
        <fullName evidence="2">SET domain-containing protein</fullName>
    </recommendedName>
</protein>
<dbReference type="InterPro" id="IPR001214">
    <property type="entry name" value="SET_dom"/>
</dbReference>
<dbReference type="InterPro" id="IPR046341">
    <property type="entry name" value="SET_dom_sf"/>
</dbReference>
<dbReference type="CDD" id="cd10527">
    <property type="entry name" value="SET_LSMT"/>
    <property type="match status" value="1"/>
</dbReference>
<dbReference type="EMBL" id="CAADRP010001530">
    <property type="protein sequence ID" value="VFU39422.1"/>
    <property type="molecule type" value="Genomic_DNA"/>
</dbReference>
<dbReference type="GO" id="GO:0016279">
    <property type="term" value="F:protein-lysine N-methyltransferase activity"/>
    <property type="evidence" value="ECO:0007669"/>
    <property type="project" value="TreeGrafter"/>
</dbReference>
<feature type="region of interest" description="Disordered" evidence="1">
    <location>
        <begin position="300"/>
        <end position="327"/>
    </location>
</feature>
<sequence>MIYSILNSHIEASFTVLQRNGRQTKKDMEDAEQEGFERFLKWAANLGISDCPTNRSLQTKNPTCLGHSLSVSHFPDAGGRGLAAVRDIKKGELVLRVPKSVLITRDSLLKDEKLCSFVNNSTYSSLSPTQILTVCLLYEMGKGKSSWWYPYLMHLPRSYDVLASFSEFEMQALQVDDAIWSAEKAVSKAKSEWKEANSLMDALQLKPQLLTFRAWIWASATISSRALHIPWDEAGCLCPVGDLFNYAAPGEESNDLENMVHLTNASSLEDTSLSNGADDSTGDQPGIGLERLTLTNASSLEDTSLSNGQTTDDSTGDQPDIGLERLTDGGFDENMAAYCFYARKNYKKGNQVLLGYGTYTNLELLEHYGFLLNENPNDKVFIPLEPSMYSFISWPKVSMYIHQDGKPSFALLSALRIWATPPYQRRSISHLAYSGSQLSVDNEISVLKWISKNCTMILSNMLTVIEEDCFLLSTIVKIKNLHNPTELRKLLCASGGEARAFIESSDPQKGKSGSELMFSGKTKRVIDRWELAVQWRIRYKKILIDCISYCTVTINSLSSQNILAMRT</sequence>
<evidence type="ECO:0000313" key="3">
    <source>
        <dbReference type="EMBL" id="VFU39422.1"/>
    </source>
</evidence>
<dbReference type="PANTHER" id="PTHR13271">
    <property type="entry name" value="UNCHARACTERIZED PUTATIVE METHYLTRANSFERASE"/>
    <property type="match status" value="1"/>
</dbReference>
<dbReference type="Gene3D" id="3.90.1410.10">
    <property type="entry name" value="set domain protein methyltransferase, domain 1"/>
    <property type="match status" value="1"/>
</dbReference>
<name>A0A6N2LFX4_SALVM</name>
<evidence type="ECO:0000259" key="2">
    <source>
        <dbReference type="PROSITE" id="PS50280"/>
    </source>
</evidence>
<dbReference type="FunFam" id="3.90.1410.10:FF:000012">
    <property type="entry name" value="Protein SET DOMAIN GROUP 40"/>
    <property type="match status" value="1"/>
</dbReference>
<dbReference type="SUPFAM" id="SSF82199">
    <property type="entry name" value="SET domain"/>
    <property type="match status" value="2"/>
</dbReference>
<dbReference type="InterPro" id="IPR050600">
    <property type="entry name" value="SETD3_SETD6_MTase"/>
</dbReference>
<gene>
    <name evidence="3" type="ORF">SVIM_LOCUS218882</name>
</gene>
<reference evidence="3" key="1">
    <citation type="submission" date="2019-03" db="EMBL/GenBank/DDBJ databases">
        <authorList>
            <person name="Mank J."/>
            <person name="Almeida P."/>
        </authorList>
    </citation>
    <scope>NUCLEOTIDE SEQUENCE</scope>
    <source>
        <strain evidence="3">78183</strain>
    </source>
</reference>